<accession>A0A4S8WMX3</accession>
<sequence>VQIPSTIVTNSALAFAIGLRKSFVDFFAKYEEKIAYINLPEILDKLSPRYRVKINDGHDIDSLKVLIKRCYALDAGFVRTDSYPKTNNPRRLENTPTIGSSSSSSGNRGRSSGNPPKPYTNDNRPNLALPTARSSAIRDNVSNVVVPNIRLPVTPSVKIRLRTSPPSSFLPRPLPALLPTRKTSTLYDYGADAYFVN</sequence>
<feature type="compositionally biased region" description="Low complexity" evidence="1">
    <location>
        <begin position="99"/>
        <end position="114"/>
    </location>
</feature>
<evidence type="ECO:0000256" key="1">
    <source>
        <dbReference type="SAM" id="MobiDB-lite"/>
    </source>
</evidence>
<protein>
    <submittedName>
        <fullName evidence="2">Uncharacterized protein</fullName>
    </submittedName>
</protein>
<name>A0A4S8WMX3_AURPU</name>
<evidence type="ECO:0000313" key="2">
    <source>
        <dbReference type="EMBL" id="THW26306.1"/>
    </source>
</evidence>
<dbReference type="Proteomes" id="UP000310687">
    <property type="component" value="Unassembled WGS sequence"/>
</dbReference>
<gene>
    <name evidence="2" type="ORF">D6D22_10801</name>
</gene>
<dbReference type="EMBL" id="QZAL01000471">
    <property type="protein sequence ID" value="THW26306.1"/>
    <property type="molecule type" value="Genomic_DNA"/>
</dbReference>
<comment type="caution">
    <text evidence="2">The sequence shown here is derived from an EMBL/GenBank/DDBJ whole genome shotgun (WGS) entry which is preliminary data.</text>
</comment>
<evidence type="ECO:0000313" key="3">
    <source>
        <dbReference type="Proteomes" id="UP000310687"/>
    </source>
</evidence>
<feature type="compositionally biased region" description="Polar residues" evidence="1">
    <location>
        <begin position="83"/>
        <end position="98"/>
    </location>
</feature>
<feature type="non-terminal residue" evidence="2">
    <location>
        <position position="1"/>
    </location>
</feature>
<feature type="region of interest" description="Disordered" evidence="1">
    <location>
        <begin position="82"/>
        <end position="128"/>
    </location>
</feature>
<dbReference type="AlphaFoldDB" id="A0A4S8WMX3"/>
<proteinExistence type="predicted"/>
<reference evidence="2 3" key="1">
    <citation type="submission" date="2018-10" db="EMBL/GenBank/DDBJ databases">
        <title>Fifty Aureobasidium pullulans genomes reveal a recombining polyextremotolerant generalist.</title>
        <authorList>
            <person name="Gostincar C."/>
            <person name="Turk M."/>
            <person name="Zajc J."/>
            <person name="Gunde-Cimerman N."/>
        </authorList>
    </citation>
    <scope>NUCLEOTIDE SEQUENCE [LARGE SCALE GENOMIC DNA]</scope>
    <source>
        <strain evidence="2 3">EXF-11013</strain>
    </source>
</reference>
<organism evidence="2 3">
    <name type="scientific">Aureobasidium pullulans</name>
    <name type="common">Black yeast</name>
    <name type="synonym">Pullularia pullulans</name>
    <dbReference type="NCBI Taxonomy" id="5580"/>
    <lineage>
        <taxon>Eukaryota</taxon>
        <taxon>Fungi</taxon>
        <taxon>Dikarya</taxon>
        <taxon>Ascomycota</taxon>
        <taxon>Pezizomycotina</taxon>
        <taxon>Dothideomycetes</taxon>
        <taxon>Dothideomycetidae</taxon>
        <taxon>Dothideales</taxon>
        <taxon>Saccotheciaceae</taxon>
        <taxon>Aureobasidium</taxon>
    </lineage>
</organism>